<protein>
    <submittedName>
        <fullName evidence="3">Putative trypsin-like serine protease</fullName>
    </submittedName>
</protein>
<reference evidence="3" key="1">
    <citation type="journal article" date="2011" name="Fungal Genet. Biol.">
        <title>Secretome of fungus-infected aphids documents high pathogen activity and weak host response.</title>
        <authorList>
            <person name="Grell M.N."/>
            <person name="Jensen A.B."/>
            <person name="Olsen P.B."/>
            <person name="Eilenberg J."/>
            <person name="Lange L."/>
        </authorList>
    </citation>
    <scope>NUCLEOTIDE SEQUENCE</scope>
</reference>
<keyword evidence="3" id="KW-0645">Protease</keyword>
<dbReference type="InterPro" id="IPR041515">
    <property type="entry name" value="PPAF-2-like_Clip"/>
</dbReference>
<dbReference type="Pfam" id="PF18322">
    <property type="entry name" value="CLIP_1"/>
    <property type="match status" value="1"/>
</dbReference>
<feature type="domain" description="PPAF-2-like Clip" evidence="2">
    <location>
        <begin position="58"/>
        <end position="104"/>
    </location>
</feature>
<evidence type="ECO:0000259" key="2">
    <source>
        <dbReference type="Pfam" id="PF18322"/>
    </source>
</evidence>
<evidence type="ECO:0000256" key="1">
    <source>
        <dbReference type="SAM" id="SignalP"/>
    </source>
</evidence>
<proteinExistence type="evidence at transcript level"/>
<keyword evidence="3" id="KW-0378">Hydrolase</keyword>
<name>E2EZ03_9HEMI</name>
<dbReference type="EMBL" id="HM001243">
    <property type="protein sequence ID" value="ADK37858.1"/>
    <property type="molecule type" value="mRNA"/>
</dbReference>
<dbReference type="InterPro" id="IPR043504">
    <property type="entry name" value="Peptidase_S1_PA_chymotrypsin"/>
</dbReference>
<dbReference type="SUPFAM" id="SSF50494">
    <property type="entry name" value="Trypsin-like serine proteases"/>
    <property type="match status" value="1"/>
</dbReference>
<evidence type="ECO:0000313" key="3">
    <source>
        <dbReference type="EMBL" id="ADK37858.1"/>
    </source>
</evidence>
<dbReference type="GO" id="GO:0008233">
    <property type="term" value="F:peptidase activity"/>
    <property type="evidence" value="ECO:0007669"/>
    <property type="project" value="UniProtKB-KW"/>
</dbReference>
<keyword evidence="1" id="KW-0732">Signal</keyword>
<dbReference type="AlphaFoldDB" id="E2EZ03"/>
<accession>E2EZ03</accession>
<dbReference type="MEROPS" id="S01.960"/>
<feature type="non-terminal residue" evidence="3">
    <location>
        <position position="189"/>
    </location>
</feature>
<dbReference type="Gene3D" id="2.40.10.10">
    <property type="entry name" value="Trypsin-like serine proteases"/>
    <property type="match status" value="1"/>
</dbReference>
<sequence>MMKYVLIATLALIGTIIAAPQQDKGLDALLDSVFGKPTPAPISDDPDIDKKIHEIFKNNKTNQNNENCECVPYYQCQNKTIVDDGVGIIDIRLRPCEDSLHVCCMPPSIKRGPETVVTLPPFKQRGCGQRNAGGIGFRITGAENGESQFGEFPWMVAILKQDGIGYNGEKMNVYQCGGSLIHPQVVLTG</sequence>
<feature type="chain" id="PRO_5003159170" evidence="1">
    <location>
        <begin position="19"/>
        <end position="189"/>
    </location>
</feature>
<dbReference type="InterPro" id="IPR009003">
    <property type="entry name" value="Peptidase_S1_PA"/>
</dbReference>
<organism evidence="3">
    <name type="scientific">Sitobion avenae</name>
    <name type="common">English grain aphid</name>
    <dbReference type="NCBI Taxonomy" id="44664"/>
    <lineage>
        <taxon>Eukaryota</taxon>
        <taxon>Metazoa</taxon>
        <taxon>Ecdysozoa</taxon>
        <taxon>Arthropoda</taxon>
        <taxon>Hexapoda</taxon>
        <taxon>Insecta</taxon>
        <taxon>Pterygota</taxon>
        <taxon>Neoptera</taxon>
        <taxon>Paraneoptera</taxon>
        <taxon>Hemiptera</taxon>
        <taxon>Sternorrhyncha</taxon>
        <taxon>Aphidomorpha</taxon>
        <taxon>Aphidoidea</taxon>
        <taxon>Aphididae</taxon>
        <taxon>Macrosiphini</taxon>
        <taxon>Sitobion</taxon>
    </lineage>
</organism>
<feature type="signal peptide" evidence="1">
    <location>
        <begin position="1"/>
        <end position="18"/>
    </location>
</feature>
<dbReference type="GO" id="GO:0006508">
    <property type="term" value="P:proteolysis"/>
    <property type="evidence" value="ECO:0007669"/>
    <property type="project" value="UniProtKB-KW"/>
</dbReference>